<dbReference type="Gene3D" id="3.40.50.1110">
    <property type="entry name" value="SGNH hydrolase"/>
    <property type="match status" value="1"/>
</dbReference>
<dbReference type="GO" id="GO:0016788">
    <property type="term" value="F:hydrolase activity, acting on ester bonds"/>
    <property type="evidence" value="ECO:0007669"/>
    <property type="project" value="InterPro"/>
</dbReference>
<name>A0A699I2G3_TANCI</name>
<evidence type="ECO:0000256" key="1">
    <source>
        <dbReference type="ARBA" id="ARBA00004613"/>
    </source>
</evidence>
<dbReference type="GO" id="GO:0016042">
    <property type="term" value="P:lipid catabolic process"/>
    <property type="evidence" value="ECO:0007669"/>
    <property type="project" value="UniProtKB-KW"/>
</dbReference>
<evidence type="ECO:0000256" key="7">
    <source>
        <dbReference type="ARBA" id="ARBA00023098"/>
    </source>
</evidence>
<dbReference type="InterPro" id="IPR001087">
    <property type="entry name" value="GDSL"/>
</dbReference>
<keyword evidence="7" id="KW-0443">Lipid metabolism</keyword>
<keyword evidence="5 9" id="KW-0378">Hydrolase</keyword>
<comment type="caution">
    <text evidence="9">The sequence shown here is derived from an EMBL/GenBank/DDBJ whole genome shotgun (WGS) entry which is preliminary data.</text>
</comment>
<dbReference type="InterPro" id="IPR036514">
    <property type="entry name" value="SGNH_hydro_sf"/>
</dbReference>
<dbReference type="EMBL" id="BKCJ010244413">
    <property type="protein sequence ID" value="GEZ13453.1"/>
    <property type="molecule type" value="Genomic_DNA"/>
</dbReference>
<gene>
    <name evidence="9" type="ORF">Tci_485426</name>
</gene>
<reference evidence="9" key="1">
    <citation type="journal article" date="2019" name="Sci. Rep.">
        <title>Draft genome of Tanacetum cinerariifolium, the natural source of mosquito coil.</title>
        <authorList>
            <person name="Yamashiro T."/>
            <person name="Shiraishi A."/>
            <person name="Satake H."/>
            <person name="Nakayama K."/>
        </authorList>
    </citation>
    <scope>NUCLEOTIDE SEQUENCE</scope>
</reference>
<keyword evidence="3" id="KW-0964">Secreted</keyword>
<feature type="compositionally biased region" description="Polar residues" evidence="8">
    <location>
        <begin position="1"/>
        <end position="25"/>
    </location>
</feature>
<comment type="subcellular location">
    <subcellularLocation>
        <location evidence="1">Secreted</location>
    </subcellularLocation>
</comment>
<dbReference type="PANTHER" id="PTHR45650">
    <property type="entry name" value="GDSL-LIKE LIPASE/ACYLHYDROLASE-RELATED"/>
    <property type="match status" value="1"/>
</dbReference>
<evidence type="ECO:0000256" key="3">
    <source>
        <dbReference type="ARBA" id="ARBA00022525"/>
    </source>
</evidence>
<dbReference type="InterPro" id="IPR051238">
    <property type="entry name" value="GDSL_esterase/lipase"/>
</dbReference>
<protein>
    <submittedName>
        <fullName evidence="9">SGNH hydrolase-type esterase domain-containing protein</fullName>
    </submittedName>
</protein>
<dbReference type="AlphaFoldDB" id="A0A699I2G3"/>
<feature type="region of interest" description="Disordered" evidence="8">
    <location>
        <begin position="1"/>
        <end position="50"/>
    </location>
</feature>
<dbReference type="GO" id="GO:0005576">
    <property type="term" value="C:extracellular region"/>
    <property type="evidence" value="ECO:0007669"/>
    <property type="project" value="UniProtKB-SubCell"/>
</dbReference>
<proteinExistence type="inferred from homology"/>
<dbReference type="Pfam" id="PF00657">
    <property type="entry name" value="Lipase_GDSL"/>
    <property type="match status" value="1"/>
</dbReference>
<evidence type="ECO:0000256" key="8">
    <source>
        <dbReference type="SAM" id="MobiDB-lite"/>
    </source>
</evidence>
<keyword evidence="4" id="KW-0732">Signal</keyword>
<keyword evidence="6" id="KW-0442">Lipid degradation</keyword>
<evidence type="ECO:0000313" key="9">
    <source>
        <dbReference type="EMBL" id="GEZ13453.1"/>
    </source>
</evidence>
<accession>A0A699I2G3</accession>
<feature type="compositionally biased region" description="Low complexity" evidence="8">
    <location>
        <begin position="27"/>
        <end position="47"/>
    </location>
</feature>
<evidence type="ECO:0000256" key="6">
    <source>
        <dbReference type="ARBA" id="ARBA00022963"/>
    </source>
</evidence>
<evidence type="ECO:0000256" key="4">
    <source>
        <dbReference type="ARBA" id="ARBA00022729"/>
    </source>
</evidence>
<evidence type="ECO:0000256" key="2">
    <source>
        <dbReference type="ARBA" id="ARBA00008668"/>
    </source>
</evidence>
<dbReference type="PANTHER" id="PTHR45650:SF9">
    <property type="entry name" value="SGNH HYDROLASE-TYPE ESTERASE DOMAIN-CONTAINING PROTEIN"/>
    <property type="match status" value="1"/>
</dbReference>
<comment type="similarity">
    <text evidence="2">Belongs to the 'GDSL' lipolytic enzyme family.</text>
</comment>
<sequence length="401" mass="45102">MERETSPSTNQFSRASSTPSYSPGLSTPPSYSSRSSTPQSYSPGSSRNVECSNCKQLLDKITVLKATVEMYMHPEQHTVTDALLHNVYNDMRKLDLETNYPPYGIDFPEGATGRFTNGRTFADIIGQLLGFEKFIPPHTTATDEQISIGVNYASGTSGIREETGIHLGDRINMDTQLQNHNSTISRLLRLQENTTFLEKCIYLINTGNNDYINNYFLSDKYNTSRVYTTDEYASVLIQQMSQQLRTLYNLGARKIVVNSVFKVGCIPVVVDTFDTDGKPCVEPAMLYNDRLKPLIDVLNTNYSDARFTFINMTRISSLQEADMTLSTTPCCQLNEDYVCIPYSIPCPDRTMSIYFDGYHFTEIVTTSIATRSYTALSPLDASPYDISDLVRLHDTNCYADI</sequence>
<organism evidence="9">
    <name type="scientific">Tanacetum cinerariifolium</name>
    <name type="common">Dalmatian daisy</name>
    <name type="synonym">Chrysanthemum cinerariifolium</name>
    <dbReference type="NCBI Taxonomy" id="118510"/>
    <lineage>
        <taxon>Eukaryota</taxon>
        <taxon>Viridiplantae</taxon>
        <taxon>Streptophyta</taxon>
        <taxon>Embryophyta</taxon>
        <taxon>Tracheophyta</taxon>
        <taxon>Spermatophyta</taxon>
        <taxon>Magnoliopsida</taxon>
        <taxon>eudicotyledons</taxon>
        <taxon>Gunneridae</taxon>
        <taxon>Pentapetalae</taxon>
        <taxon>asterids</taxon>
        <taxon>campanulids</taxon>
        <taxon>Asterales</taxon>
        <taxon>Asteraceae</taxon>
        <taxon>Asteroideae</taxon>
        <taxon>Anthemideae</taxon>
        <taxon>Anthemidinae</taxon>
        <taxon>Tanacetum</taxon>
    </lineage>
</organism>
<evidence type="ECO:0000256" key="5">
    <source>
        <dbReference type="ARBA" id="ARBA00022801"/>
    </source>
</evidence>